<evidence type="ECO:0000256" key="1">
    <source>
        <dbReference type="SAM" id="Phobius"/>
    </source>
</evidence>
<reference evidence="2 3" key="1">
    <citation type="submission" date="2024-07" db="EMBL/GenBank/DDBJ databases">
        <title>Section-level genome sequencing and comparative genomics of Aspergillus sections Usti and Cavernicolus.</title>
        <authorList>
            <consortium name="Lawrence Berkeley National Laboratory"/>
            <person name="Nybo J.L."/>
            <person name="Vesth T.C."/>
            <person name="Theobald S."/>
            <person name="Frisvad J.C."/>
            <person name="Larsen T.O."/>
            <person name="Kjaerboelling I."/>
            <person name="Rothschild-Mancinelli K."/>
            <person name="Lyhne E.K."/>
            <person name="Kogle M.E."/>
            <person name="Barry K."/>
            <person name="Clum A."/>
            <person name="Na H."/>
            <person name="Ledsgaard L."/>
            <person name="Lin J."/>
            <person name="Lipzen A."/>
            <person name="Kuo A."/>
            <person name="Riley R."/>
            <person name="Mondo S."/>
            <person name="Labutti K."/>
            <person name="Haridas S."/>
            <person name="Pangalinan J."/>
            <person name="Salamov A.A."/>
            <person name="Simmons B.A."/>
            <person name="Magnuson J.K."/>
            <person name="Chen J."/>
            <person name="Drula E."/>
            <person name="Henrissat B."/>
            <person name="Wiebenga A."/>
            <person name="Lubbers R.J."/>
            <person name="Gomes A.C."/>
            <person name="Makela M.R."/>
            <person name="Stajich J."/>
            <person name="Grigoriev I.V."/>
            <person name="Mortensen U.H."/>
            <person name="De Vries R.P."/>
            <person name="Baker S.E."/>
            <person name="Andersen M.R."/>
        </authorList>
    </citation>
    <scope>NUCLEOTIDE SEQUENCE [LARGE SCALE GENOMIC DNA]</scope>
    <source>
        <strain evidence="2 3">CBS 209.92</strain>
    </source>
</reference>
<organism evidence="2 3">
    <name type="scientific">Aspergillus keveii</name>
    <dbReference type="NCBI Taxonomy" id="714993"/>
    <lineage>
        <taxon>Eukaryota</taxon>
        <taxon>Fungi</taxon>
        <taxon>Dikarya</taxon>
        <taxon>Ascomycota</taxon>
        <taxon>Pezizomycotina</taxon>
        <taxon>Eurotiomycetes</taxon>
        <taxon>Eurotiomycetidae</taxon>
        <taxon>Eurotiales</taxon>
        <taxon>Aspergillaceae</taxon>
        <taxon>Aspergillus</taxon>
        <taxon>Aspergillus subgen. Nidulantes</taxon>
    </lineage>
</organism>
<dbReference type="EMBL" id="JBFTWV010000105">
    <property type="protein sequence ID" value="KAL2787030.1"/>
    <property type="molecule type" value="Genomic_DNA"/>
</dbReference>
<keyword evidence="1" id="KW-0812">Transmembrane</keyword>
<keyword evidence="3" id="KW-1185">Reference proteome</keyword>
<feature type="transmembrane region" description="Helical" evidence="1">
    <location>
        <begin position="79"/>
        <end position="104"/>
    </location>
</feature>
<dbReference type="InterPro" id="IPR036188">
    <property type="entry name" value="FAD/NAD-bd_sf"/>
</dbReference>
<name>A0ABR4FUX7_9EURO</name>
<keyword evidence="1" id="KW-0472">Membrane</keyword>
<dbReference type="PANTHER" id="PTHR42923:SF42">
    <property type="entry name" value="AMINE OXIDASE DOMAIN-CONTAINING PROTEIN"/>
    <property type="match status" value="1"/>
</dbReference>
<gene>
    <name evidence="2" type="ORF">BJX66DRAFT_311817</name>
</gene>
<evidence type="ECO:0000313" key="2">
    <source>
        <dbReference type="EMBL" id="KAL2787030.1"/>
    </source>
</evidence>
<proteinExistence type="predicted"/>
<evidence type="ECO:0000313" key="3">
    <source>
        <dbReference type="Proteomes" id="UP001610563"/>
    </source>
</evidence>
<dbReference type="PANTHER" id="PTHR42923">
    <property type="entry name" value="PROTOPORPHYRINOGEN OXIDASE"/>
    <property type="match status" value="1"/>
</dbReference>
<sequence>MRTFSAGYYANLFKVLDLLKIETKIHRFRYCFLRSSSNSSSLGDSHEDTDNANNTSAAPEELTHYFTFFSNFHRILPCLALNAFGANILALLCSIWFTLAVFLLPPRAMGFNHKTETETLQDYARRIHLPDTFLDWYLLPLFASVSICSHADLRLCPAIYITEYRKRTLGAHHRTIADMAGFQESLTAETRPEFYCVVKSVEPMIDCQGRKKVRVRFRKFFLGLDDEGFKYDDLCPEYIDSEWIFDHVVIATGIVTAGKMCSGVAKVAEGLKEGKVRITVEKRAEEKNENAVSNPGSSEDLILMTCADLIRGTVTSALRHHPAGMDVTVSPCSELEAEVEDTEQKQQATNANDNKEVIHLVRPLPTVASHNLLLSVFGKNKSSAADDAAPWENGTDEIYLAGGYASAGLPLLEACVRSGLEAAEAIGAEIPFEIVRKTPF</sequence>
<accession>A0ABR4FUX7</accession>
<dbReference type="Proteomes" id="UP001610563">
    <property type="component" value="Unassembled WGS sequence"/>
</dbReference>
<dbReference type="InterPro" id="IPR050464">
    <property type="entry name" value="Zeta_carotene_desat/Oxidored"/>
</dbReference>
<dbReference type="SUPFAM" id="SSF51905">
    <property type="entry name" value="FAD/NAD(P)-binding domain"/>
    <property type="match status" value="1"/>
</dbReference>
<comment type="caution">
    <text evidence="2">The sequence shown here is derived from an EMBL/GenBank/DDBJ whole genome shotgun (WGS) entry which is preliminary data.</text>
</comment>
<evidence type="ECO:0008006" key="4">
    <source>
        <dbReference type="Google" id="ProtNLM"/>
    </source>
</evidence>
<protein>
    <recommendedName>
        <fullName evidence="4">FAD/NAD(P)-binding domain-containing protein</fullName>
    </recommendedName>
</protein>
<keyword evidence="1" id="KW-1133">Transmembrane helix</keyword>